<name>A0A1Y2D797_9BASI</name>
<dbReference type="GO" id="GO:0016787">
    <property type="term" value="F:hydrolase activity"/>
    <property type="evidence" value="ECO:0007669"/>
    <property type="project" value="UniProtKB-KW"/>
</dbReference>
<dbReference type="AlphaFoldDB" id="A0A1Y2D797"/>
<evidence type="ECO:0000313" key="2">
    <source>
        <dbReference type="Proteomes" id="UP000193467"/>
    </source>
</evidence>
<protein>
    <submittedName>
        <fullName evidence="1">Alpha/Beta hydrolase protein</fullName>
    </submittedName>
</protein>
<dbReference type="STRING" id="106004.A0A1Y2D797"/>
<keyword evidence="1" id="KW-0378">Hydrolase</keyword>
<dbReference type="Proteomes" id="UP000193467">
    <property type="component" value="Unassembled WGS sequence"/>
</dbReference>
<dbReference type="PANTHER" id="PTHR47381">
    <property type="entry name" value="ALPHA/BETA-HYDROLASES SUPERFAMILY PROTEIN"/>
    <property type="match status" value="1"/>
</dbReference>
<dbReference type="InterPro" id="IPR029058">
    <property type="entry name" value="AB_hydrolase_fold"/>
</dbReference>
<evidence type="ECO:0000313" key="1">
    <source>
        <dbReference type="EMBL" id="ORY54465.1"/>
    </source>
</evidence>
<comment type="caution">
    <text evidence="1">The sequence shown here is derived from an EMBL/GenBank/DDBJ whole genome shotgun (WGS) entry which is preliminary data.</text>
</comment>
<sequence>MTEPLSLHVGGIQTQVYGLQNLATSSHEGLAILFFLHGRFGSAADPRMAKWANSFVSHAAAEREKAGGKGKQLVVVTFDQRNHGERTINAEKNKGWRERDSEVEGLDNEAHAVDMLAIQTGTARDVSFLIDFLEPTLWPNGEQTVIDWWCSGISLGGHSTWLALAQEPRLTLGIPIIGSPSVLDLLSHRAANLPAPHGPLPITAPYFPSSLLRHIERTDPINVPRSVWKGRKILVLSGGADELVNYVHGATDRFVEVLKGEDGVGKDGVVDVWVQEGTGHKFSNEMVSRANTFLWEHGLRSAASATAGARM</sequence>
<dbReference type="OrthoDB" id="2152248at2759"/>
<keyword evidence="2" id="KW-1185">Reference proteome</keyword>
<dbReference type="SUPFAM" id="SSF53474">
    <property type="entry name" value="alpha/beta-Hydrolases"/>
    <property type="match status" value="1"/>
</dbReference>
<dbReference type="InParanoid" id="A0A1Y2D797"/>
<organism evidence="1 2">
    <name type="scientific">Leucosporidium creatinivorum</name>
    <dbReference type="NCBI Taxonomy" id="106004"/>
    <lineage>
        <taxon>Eukaryota</taxon>
        <taxon>Fungi</taxon>
        <taxon>Dikarya</taxon>
        <taxon>Basidiomycota</taxon>
        <taxon>Pucciniomycotina</taxon>
        <taxon>Microbotryomycetes</taxon>
        <taxon>Leucosporidiales</taxon>
        <taxon>Leucosporidium</taxon>
    </lineage>
</organism>
<accession>A0A1Y2D797</accession>
<proteinExistence type="predicted"/>
<reference evidence="1 2" key="1">
    <citation type="submission" date="2016-07" db="EMBL/GenBank/DDBJ databases">
        <title>Pervasive Adenine N6-methylation of Active Genes in Fungi.</title>
        <authorList>
            <consortium name="DOE Joint Genome Institute"/>
            <person name="Mondo S.J."/>
            <person name="Dannebaum R.O."/>
            <person name="Kuo R.C."/>
            <person name="Labutti K."/>
            <person name="Haridas S."/>
            <person name="Kuo A."/>
            <person name="Salamov A."/>
            <person name="Ahrendt S.R."/>
            <person name="Lipzen A."/>
            <person name="Sullivan W."/>
            <person name="Andreopoulos W.B."/>
            <person name="Clum A."/>
            <person name="Lindquist E."/>
            <person name="Daum C."/>
            <person name="Ramamoorthy G.K."/>
            <person name="Gryganskyi A."/>
            <person name="Culley D."/>
            <person name="Magnuson J.K."/>
            <person name="James T.Y."/>
            <person name="O'Malley M.A."/>
            <person name="Stajich J.E."/>
            <person name="Spatafora J.W."/>
            <person name="Visel A."/>
            <person name="Grigoriev I.V."/>
        </authorList>
    </citation>
    <scope>NUCLEOTIDE SEQUENCE [LARGE SCALE GENOMIC DNA]</scope>
    <source>
        <strain evidence="1 2">62-1032</strain>
    </source>
</reference>
<dbReference type="Gene3D" id="3.40.50.1820">
    <property type="entry name" value="alpha/beta hydrolase"/>
    <property type="match status" value="1"/>
</dbReference>
<dbReference type="PANTHER" id="PTHR47381:SF3">
    <property type="entry name" value="ALPHA_BETA-HYDROLASES SUPERFAMILY PROTEIN"/>
    <property type="match status" value="1"/>
</dbReference>
<dbReference type="EMBL" id="MCGR01000097">
    <property type="protein sequence ID" value="ORY54465.1"/>
    <property type="molecule type" value="Genomic_DNA"/>
</dbReference>
<gene>
    <name evidence="1" type="ORF">BCR35DRAFT_272190</name>
</gene>